<protein>
    <submittedName>
        <fullName evidence="1">Uncharacterized protein</fullName>
    </submittedName>
</protein>
<dbReference type="AlphaFoldDB" id="A0A1B0BPE4"/>
<organism evidence="1 2">
    <name type="scientific">Glossina palpalis gambiensis</name>
    <dbReference type="NCBI Taxonomy" id="67801"/>
    <lineage>
        <taxon>Eukaryota</taxon>
        <taxon>Metazoa</taxon>
        <taxon>Ecdysozoa</taxon>
        <taxon>Arthropoda</taxon>
        <taxon>Hexapoda</taxon>
        <taxon>Insecta</taxon>
        <taxon>Pterygota</taxon>
        <taxon>Neoptera</taxon>
        <taxon>Endopterygota</taxon>
        <taxon>Diptera</taxon>
        <taxon>Brachycera</taxon>
        <taxon>Muscomorpha</taxon>
        <taxon>Hippoboscoidea</taxon>
        <taxon>Glossinidae</taxon>
        <taxon>Glossina</taxon>
    </lineage>
</organism>
<dbReference type="EnsemblMetazoa" id="GPPI036344-RA">
    <property type="protein sequence ID" value="GPPI036344-PA"/>
    <property type="gene ID" value="GPPI036344"/>
</dbReference>
<evidence type="ECO:0000313" key="2">
    <source>
        <dbReference type="Proteomes" id="UP000092460"/>
    </source>
</evidence>
<evidence type="ECO:0000313" key="1">
    <source>
        <dbReference type="EnsemblMetazoa" id="GPPI036344-PA"/>
    </source>
</evidence>
<dbReference type="Proteomes" id="UP000092460">
    <property type="component" value="Unassembled WGS sequence"/>
</dbReference>
<accession>A0A1B0BPE4</accession>
<reference evidence="2" key="1">
    <citation type="submission" date="2015-01" db="EMBL/GenBank/DDBJ databases">
        <authorList>
            <person name="Aksoy S."/>
            <person name="Warren W."/>
            <person name="Wilson R.K."/>
        </authorList>
    </citation>
    <scope>NUCLEOTIDE SEQUENCE [LARGE SCALE GENOMIC DNA]</scope>
    <source>
        <strain evidence="2">IAEA</strain>
    </source>
</reference>
<reference evidence="1" key="2">
    <citation type="submission" date="2020-05" db="UniProtKB">
        <authorList>
            <consortium name="EnsemblMetazoa"/>
        </authorList>
    </citation>
    <scope>IDENTIFICATION</scope>
    <source>
        <strain evidence="1">IAEA</strain>
    </source>
</reference>
<proteinExistence type="predicted"/>
<dbReference type="EMBL" id="JXJN01017889">
    <property type="status" value="NOT_ANNOTATED_CDS"/>
    <property type="molecule type" value="Genomic_DNA"/>
</dbReference>
<name>A0A1B0BPE4_9MUSC</name>
<keyword evidence="2" id="KW-1185">Reference proteome</keyword>
<sequence length="215" mass="22593">MNAYFDENFFDLKLWKHGRQHYRDGHLEQSTSQLHLAQQSPANHVSTVSKPQSQFVQEPKQMHCSKRGGRPGGGPGIRMPIRGRLLKAGGRGPGGGPEGIRMPKPCIPGGRGSGGLKSIGGAKPAKEGTGGPGIDKCACVLGVFGAKATGSATTVVVVAFPVVLIDGCTLFSFAMLESTSLFLTLSSLGLFFEMSSPSALWEISLLAAASCSFFL</sequence>
<dbReference type="VEuPathDB" id="VectorBase:GPPI036344"/>